<evidence type="ECO:0000259" key="17">
    <source>
        <dbReference type="Pfam" id="PF04563"/>
    </source>
</evidence>
<evidence type="ECO:0000313" key="21">
    <source>
        <dbReference type="Proteomes" id="UP000683925"/>
    </source>
</evidence>
<comment type="function">
    <text evidence="13">DNA-dependent RNA polymerase catalyzes the transcription of DNA into RNA using the four ribonucleoside triphosphates as substrates.</text>
</comment>
<keyword evidence="10" id="KW-0539">Nucleus</keyword>
<dbReference type="Pfam" id="PF00562">
    <property type="entry name" value="RNA_pol_Rpb2_6"/>
    <property type="match status" value="1"/>
</dbReference>
<feature type="domain" description="RNA polymerase Rpb2" evidence="15">
    <location>
        <begin position="1035"/>
        <end position="1136"/>
    </location>
</feature>
<dbReference type="FunFam" id="2.40.270.10:FF:000011">
    <property type="entry name" value="DNA-directed RNA polymerase subunit beta"/>
    <property type="match status" value="1"/>
</dbReference>
<dbReference type="InterPro" id="IPR007642">
    <property type="entry name" value="RNA_pol_Rpb2_2"/>
</dbReference>
<sequence>MEIQQGDQLRVAAKHHIESFNYLYTHGLIEICRHLSPIEVCVPGNRDIRLPFKNMKIWIEELQIGMPTQQGMLGDNRVLPTQCRQMKKSYTAPMLATICREIDDNPKETVRLSLGEIPILVKSQKCHLNGLSAEELVQQQEDCNEFGGYFIINGNEKIIRMLIIQKRNYPIAFKRPGYKNKGFNFSPYAVQMKCVRSDQYARTITLHYLMDGNVYLRIILKKKELQMPVIILLRALTDMNDYQIYQQIVRSQAEKSDISDRVEVMIADAKSRGINTQKDALEYIGRLLRVELNIFNPETTDLQVGRIFLREHICVHLDNDQDKASILLLCIEKLYALFIDEINPDNLDSLVNQEVLLSGHLYTAYLREKLEDLLVGVREKILKDASKEQSKLKDLAYFKRCFDLQTTVGEKLENFLATGNLRSQTGLDLMEASGFTIIADKLNNMRFLSHFRSVHRGSYFAQMKTTTVRKLLPDVWGFVCPVHTPDGGPCGLLNHITMSCVPLTHPDEQDIEELLFPLGVQSQRLIYSKTDLPVVLNGKLIGYLNSSLLPTFEHTLRVYKSNGTIKETTEVACLPRQENKSPLFPGIYINTTVARLMRPVINLKLNTIEWISPLEQINMSIACTQADIRTDTQYQEIDPAYILSVLAANVPFLNYNQSPRNMYQCQMAKQTMGSPCHNYPYRFDNKMYRILFPQKPVVRCFGYDDYQFADYASGTNAIVAVISYTGYDMEDAMILCKSSYERGFGHGIIYKSSEYSLNDDKEHQFLVSTLFKTHNLEKTLTSSKYQLQQYKLLSQIPVQLYNQIQAQVPVNLLPYGLPEQSQVVTKGTAVLALYDSQLQQVKVYHSKDSETARIEQVAVVNKSENDVSVMIKYRINRNPIIGDKFSSRHGQKGVMSLLWPQIDMPFSESGMVPDIIINPHAFPSRMTIGMLIESMAAKANVLQGEMFETHPFQNYENDNVVDYFGKQLIKHGFNYHGNETLYSGIYGTPLKVDIYFGVVYYQRLRHMVSDKSQARSMGPVDVLTQQPIKGRKKGGGIRLGEMERDALIAHGVAYCINDRLLKCSDYSETYICDKCGNMLATYQFVQLLSLENIQSVQSSHPYCVRCKQSKCSKVAIPFVLRYLVNELAAMNVKLEFSVAR</sequence>
<evidence type="ECO:0000256" key="11">
    <source>
        <dbReference type="ARBA" id="ARBA00047768"/>
    </source>
</evidence>
<evidence type="ECO:0000313" key="20">
    <source>
        <dbReference type="EMBL" id="CAD8192803.1"/>
    </source>
</evidence>
<dbReference type="GO" id="GO:0008270">
    <property type="term" value="F:zinc ion binding"/>
    <property type="evidence" value="ECO:0007669"/>
    <property type="project" value="UniProtKB-KW"/>
</dbReference>
<feature type="domain" description="RNA polymerase Rpb2" evidence="16">
    <location>
        <begin position="181"/>
        <end position="355"/>
    </location>
</feature>
<comment type="subcellular location">
    <subcellularLocation>
        <location evidence="1">Nucleus</location>
        <location evidence="1">Nucleolus</location>
    </subcellularLocation>
</comment>
<evidence type="ECO:0000256" key="2">
    <source>
        <dbReference type="ARBA" id="ARBA00006835"/>
    </source>
</evidence>
<dbReference type="GO" id="GO:0000428">
    <property type="term" value="C:DNA-directed RNA polymerase complex"/>
    <property type="evidence" value="ECO:0007669"/>
    <property type="project" value="UniProtKB-KW"/>
</dbReference>
<dbReference type="AlphaFoldDB" id="A0A8S1WSU8"/>
<evidence type="ECO:0000259" key="18">
    <source>
        <dbReference type="Pfam" id="PF04565"/>
    </source>
</evidence>
<keyword evidence="8" id="KW-0862">Zinc</keyword>
<keyword evidence="21" id="KW-1185">Reference proteome</keyword>
<evidence type="ECO:0000256" key="1">
    <source>
        <dbReference type="ARBA" id="ARBA00004604"/>
    </source>
</evidence>
<evidence type="ECO:0000259" key="15">
    <source>
        <dbReference type="Pfam" id="PF04560"/>
    </source>
</evidence>
<dbReference type="InterPro" id="IPR015712">
    <property type="entry name" value="DNA-dir_RNA_pol_su2"/>
</dbReference>
<keyword evidence="7" id="KW-0863">Zinc-finger</keyword>
<evidence type="ECO:0000256" key="5">
    <source>
        <dbReference type="ARBA" id="ARBA00022695"/>
    </source>
</evidence>
<evidence type="ECO:0000256" key="13">
    <source>
        <dbReference type="RuleBase" id="RU363031"/>
    </source>
</evidence>
<dbReference type="PROSITE" id="PS01166">
    <property type="entry name" value="RNA_POL_BETA"/>
    <property type="match status" value="1"/>
</dbReference>
<evidence type="ECO:0000256" key="9">
    <source>
        <dbReference type="ARBA" id="ARBA00023163"/>
    </source>
</evidence>
<name>A0A8S1WSU8_PAROT</name>
<organism evidence="20 21">
    <name type="scientific">Paramecium octaurelia</name>
    <dbReference type="NCBI Taxonomy" id="43137"/>
    <lineage>
        <taxon>Eukaryota</taxon>
        <taxon>Sar</taxon>
        <taxon>Alveolata</taxon>
        <taxon>Ciliophora</taxon>
        <taxon>Intramacronucleata</taxon>
        <taxon>Oligohymenophorea</taxon>
        <taxon>Peniculida</taxon>
        <taxon>Parameciidae</taxon>
        <taxon>Paramecium</taxon>
    </lineage>
</organism>
<evidence type="ECO:0000256" key="12">
    <source>
        <dbReference type="RuleBase" id="RU000434"/>
    </source>
</evidence>
<dbReference type="GO" id="GO:0005730">
    <property type="term" value="C:nucleolus"/>
    <property type="evidence" value="ECO:0007669"/>
    <property type="project" value="UniProtKB-SubCell"/>
</dbReference>
<feature type="domain" description="DNA-directed RNA polymerase I subunit RPA2" evidence="19">
    <location>
        <begin position="541"/>
        <end position="598"/>
    </location>
</feature>
<dbReference type="InterPro" id="IPR007121">
    <property type="entry name" value="RNA_pol_bsu_CS"/>
</dbReference>
<comment type="caution">
    <text evidence="20">The sequence shown here is derived from an EMBL/GenBank/DDBJ whole genome shotgun (WGS) entry which is preliminary data.</text>
</comment>
<dbReference type="Proteomes" id="UP000683925">
    <property type="component" value="Unassembled WGS sequence"/>
</dbReference>
<dbReference type="Pfam" id="PF04565">
    <property type="entry name" value="RNA_pol_Rpb2_3"/>
    <property type="match status" value="1"/>
</dbReference>
<reference evidence="20" key="1">
    <citation type="submission" date="2021-01" db="EMBL/GenBank/DDBJ databases">
        <authorList>
            <consortium name="Genoscope - CEA"/>
            <person name="William W."/>
        </authorList>
    </citation>
    <scope>NUCLEOTIDE SEQUENCE</scope>
</reference>
<dbReference type="GO" id="GO:0003899">
    <property type="term" value="F:DNA-directed RNA polymerase activity"/>
    <property type="evidence" value="ECO:0007669"/>
    <property type="project" value="UniProtKB-EC"/>
</dbReference>
<dbReference type="InterPro" id="IPR009674">
    <property type="entry name" value="Rpa2_dom_4"/>
</dbReference>
<feature type="domain" description="DNA-directed RNA polymerase subunit 2 hybrid-binding" evidence="14">
    <location>
        <begin position="647"/>
        <end position="1033"/>
    </location>
</feature>
<proteinExistence type="inferred from homology"/>
<evidence type="ECO:0000256" key="7">
    <source>
        <dbReference type="ARBA" id="ARBA00022771"/>
    </source>
</evidence>
<gene>
    <name evidence="20" type="ORF">POCTA_138.1.T1030042</name>
</gene>
<dbReference type="OrthoDB" id="10248617at2759"/>
<keyword evidence="5 13" id="KW-0548">Nucleotidyltransferase</keyword>
<dbReference type="FunFam" id="3.90.1100.10:FF:000016">
    <property type="entry name" value="DNA-directed RNA polymerase subunit beta"/>
    <property type="match status" value="1"/>
</dbReference>
<comment type="catalytic activity">
    <reaction evidence="11">
        <text>RNA(n) + a ribonucleoside 5'-triphosphate = RNA(n+1) + diphosphate</text>
        <dbReference type="Rhea" id="RHEA:21248"/>
        <dbReference type="Rhea" id="RHEA-COMP:14527"/>
        <dbReference type="Rhea" id="RHEA-COMP:17342"/>
        <dbReference type="ChEBI" id="CHEBI:33019"/>
        <dbReference type="ChEBI" id="CHEBI:61557"/>
        <dbReference type="ChEBI" id="CHEBI:140395"/>
        <dbReference type="EC" id="2.7.7.6"/>
    </reaction>
    <physiologicalReaction direction="left-to-right" evidence="11">
        <dbReference type="Rhea" id="RHEA:21249"/>
    </physiologicalReaction>
</comment>
<evidence type="ECO:0000256" key="10">
    <source>
        <dbReference type="ARBA" id="ARBA00023242"/>
    </source>
</evidence>
<dbReference type="OMA" id="NSWISHY"/>
<dbReference type="Pfam" id="PF04561">
    <property type="entry name" value="RNA_pol_Rpb2_2"/>
    <property type="match status" value="1"/>
</dbReference>
<evidence type="ECO:0000259" key="16">
    <source>
        <dbReference type="Pfam" id="PF04561"/>
    </source>
</evidence>
<dbReference type="InterPro" id="IPR007120">
    <property type="entry name" value="DNA-dir_RNAP_su2_dom"/>
</dbReference>
<dbReference type="GO" id="GO:0003677">
    <property type="term" value="F:DNA binding"/>
    <property type="evidence" value="ECO:0007669"/>
    <property type="project" value="InterPro"/>
</dbReference>
<accession>A0A8S1WSU8</accession>
<dbReference type="GO" id="GO:0006351">
    <property type="term" value="P:DNA-templated transcription"/>
    <property type="evidence" value="ECO:0007669"/>
    <property type="project" value="InterPro"/>
</dbReference>
<dbReference type="GO" id="GO:0032549">
    <property type="term" value="F:ribonucleoside binding"/>
    <property type="evidence" value="ECO:0007669"/>
    <property type="project" value="InterPro"/>
</dbReference>
<keyword evidence="3 13" id="KW-0240">DNA-directed RNA polymerase</keyword>
<dbReference type="FunFam" id="3.90.1800.10:FF:000004">
    <property type="entry name" value="DNA-directed RNA polymerase subunit beta"/>
    <property type="match status" value="1"/>
</dbReference>
<dbReference type="InterPro" id="IPR007645">
    <property type="entry name" value="RNA_pol_Rpb2_3"/>
</dbReference>
<dbReference type="Pfam" id="PF06883">
    <property type="entry name" value="RNA_pol_Rpa2_4"/>
    <property type="match status" value="1"/>
</dbReference>
<dbReference type="CDD" id="cd00653">
    <property type="entry name" value="RNA_pol_B_RPB2"/>
    <property type="match status" value="1"/>
</dbReference>
<dbReference type="PANTHER" id="PTHR20856">
    <property type="entry name" value="DNA-DIRECTED RNA POLYMERASE I SUBUNIT 2"/>
    <property type="match status" value="1"/>
</dbReference>
<dbReference type="EMBL" id="CAJJDP010000103">
    <property type="protein sequence ID" value="CAD8192803.1"/>
    <property type="molecule type" value="Genomic_DNA"/>
</dbReference>
<keyword evidence="9 13" id="KW-0804">Transcription</keyword>
<dbReference type="Pfam" id="PF04563">
    <property type="entry name" value="RNA_pol_Rpb2_1"/>
    <property type="match status" value="1"/>
</dbReference>
<dbReference type="Pfam" id="PF04560">
    <property type="entry name" value="RNA_pol_Rpb2_7"/>
    <property type="match status" value="1"/>
</dbReference>
<comment type="similarity">
    <text evidence="2 12">Belongs to the RNA polymerase beta chain family.</text>
</comment>
<dbReference type="InterPro" id="IPR007641">
    <property type="entry name" value="RNA_pol_Rpb2_7"/>
</dbReference>
<feature type="domain" description="RNA polymerase Rpb2" evidence="18">
    <location>
        <begin position="438"/>
        <end position="500"/>
    </location>
</feature>
<dbReference type="InterPro" id="IPR007644">
    <property type="entry name" value="RNA_pol_bsu_protrusion"/>
</dbReference>
<evidence type="ECO:0000256" key="3">
    <source>
        <dbReference type="ARBA" id="ARBA00022478"/>
    </source>
</evidence>
<evidence type="ECO:0000259" key="19">
    <source>
        <dbReference type="Pfam" id="PF06883"/>
    </source>
</evidence>
<evidence type="ECO:0000256" key="4">
    <source>
        <dbReference type="ARBA" id="ARBA00022679"/>
    </source>
</evidence>
<protein>
    <recommendedName>
        <fullName evidence="13">DNA-directed RNA polymerase subunit beta</fullName>
        <ecNumber evidence="13">2.7.7.6</ecNumber>
    </recommendedName>
</protein>
<evidence type="ECO:0000256" key="8">
    <source>
        <dbReference type="ARBA" id="ARBA00022833"/>
    </source>
</evidence>
<dbReference type="EC" id="2.7.7.6" evidence="13"/>
<dbReference type="FunFam" id="3.90.1100.10:FF:000008">
    <property type="entry name" value="DNA-directed RNA polymerase subunit beta"/>
    <property type="match status" value="1"/>
</dbReference>
<evidence type="ECO:0000259" key="14">
    <source>
        <dbReference type="Pfam" id="PF00562"/>
    </source>
</evidence>
<evidence type="ECO:0000256" key="6">
    <source>
        <dbReference type="ARBA" id="ARBA00022723"/>
    </source>
</evidence>
<keyword evidence="6" id="KW-0479">Metal-binding</keyword>
<feature type="domain" description="RNA polymerase beta subunit protrusion" evidence="17">
    <location>
        <begin position="13"/>
        <end position="389"/>
    </location>
</feature>
<keyword evidence="4 13" id="KW-0808">Transferase</keyword>